<keyword evidence="2" id="KW-1185">Reference proteome</keyword>
<dbReference type="Proteomes" id="UP001157960">
    <property type="component" value="Unassembled WGS sequence"/>
</dbReference>
<accession>A0ABY1NF18</accession>
<dbReference type="NCBIfam" id="TIGR03696">
    <property type="entry name" value="Rhs_assc_core"/>
    <property type="match status" value="1"/>
</dbReference>
<sequence length="855" mass="96186">TTPISQNGMEIYYTKNAFPTGSMTIMSVSYYDTYPSYSFNPSFPSTIFGKSVLTDQPSASVSTRTLPVMTLVKNIEDHGWTKSYVYYDNQARAIGGHSINHLGGYTRTETDLDFAGVPQQVKTYHKRLASDPEKIVTETFTYDHQNRLLTHKHKIDNNTEEILAQNEYNELSQLKSKKVGGKILGSGLQTVDYSYNIRGWMTQINDPVNLGTDLFGYKIKYSQVEGLQTPDTSDPSLKVLPKFNGNIAEVDWRTSATPNESLKRYGYVYDPMNRLSAGFYQNDTNPSLREYYEKATYDLNGNIVTMKRTAQKMGGTALLIDNLTYRYENNNTSNRLQKVSDEVTLSTGFPYSAVPTDIGYDDNGNMTSFQDKGISSIQYNYLNLPKNITQNAELTAYTYRADGVKVKKLFNGLQTDYLDGFQYKFTYTWEAPSGTMASHGMKLRIIPTSEGYFDVLRNRYFYNYTDHLGNVRLSYSDADGNGEVTGDIVVNNCSTLPDGSTVCNNYIITGEAEGVTNYYPFGMMHKSEEHSFENPYQYNYNGKELQETGMYDYGARFYMPDLGRWGVVDPLAEHYRRHSTYNYAVNNPVRFIDPDGRSVQTFTGSDIQTAFYQFYFSGSVSSVTGGGFGSFGDDSFHIFASSGDAGMMMTSALGNDGQGGGTSLSPWMQANMSVDPRMAGIFAHRAMSNYFNSRGDLRDSWFSERKQSIWKWDLAMRPDLYYMNNGVNSTWELKPLSHFVNVSLTLKGRYQNQVYADALSMLMHEKFYVGSSHGAPIPPINGQVVTDRSGYRFSYTVPIGTDGMIYYNCLNCKGEDRSPETVTEPQTNPQTVNQTSTALAIALIVLSIAVRLLPN</sequence>
<reference evidence="1 2" key="1">
    <citation type="submission" date="2017-05" db="EMBL/GenBank/DDBJ databases">
        <authorList>
            <person name="Varghese N."/>
            <person name="Submissions S."/>
        </authorList>
    </citation>
    <scope>NUCLEOTIDE SEQUENCE [LARGE SCALE GENOMIC DNA]</scope>
    <source>
        <strain evidence="1 2">DSM 28214</strain>
    </source>
</reference>
<evidence type="ECO:0000313" key="1">
    <source>
        <dbReference type="EMBL" id="SMP07800.1"/>
    </source>
</evidence>
<comment type="caution">
    <text evidence="1">The sequence shown here is derived from an EMBL/GenBank/DDBJ whole genome shotgun (WGS) entry which is preliminary data.</text>
</comment>
<dbReference type="Gene3D" id="2.180.10.10">
    <property type="entry name" value="RHS repeat-associated core"/>
    <property type="match status" value="1"/>
</dbReference>
<name>A0ABY1NF18_9FLAO</name>
<dbReference type="RefSeq" id="WP_283421063.1">
    <property type="nucleotide sequence ID" value="NZ_FXTZ01000001.1"/>
</dbReference>
<organism evidence="1 2">
    <name type="scientific">Chryseobacterium profundimaris</name>
    <dbReference type="NCBI Taxonomy" id="1387275"/>
    <lineage>
        <taxon>Bacteria</taxon>
        <taxon>Pseudomonadati</taxon>
        <taxon>Bacteroidota</taxon>
        <taxon>Flavobacteriia</taxon>
        <taxon>Flavobacteriales</taxon>
        <taxon>Weeksellaceae</taxon>
        <taxon>Chryseobacterium group</taxon>
        <taxon>Chryseobacterium</taxon>
    </lineage>
</organism>
<proteinExistence type="predicted"/>
<evidence type="ECO:0000313" key="2">
    <source>
        <dbReference type="Proteomes" id="UP001157960"/>
    </source>
</evidence>
<dbReference type="InterPro" id="IPR022385">
    <property type="entry name" value="Rhs_assc_core"/>
</dbReference>
<gene>
    <name evidence="1" type="ORF">SAMN06264346_101700</name>
</gene>
<dbReference type="InterPro" id="IPR050708">
    <property type="entry name" value="T6SS_VgrG/RHS"/>
</dbReference>
<protein>
    <submittedName>
        <fullName evidence="1">RHS repeat-associated core domain-containing protein</fullName>
    </submittedName>
</protein>
<feature type="non-terminal residue" evidence="1">
    <location>
        <position position="1"/>
    </location>
</feature>
<dbReference type="EMBL" id="FXTZ01000001">
    <property type="protein sequence ID" value="SMP07800.1"/>
    <property type="molecule type" value="Genomic_DNA"/>
</dbReference>
<dbReference type="PANTHER" id="PTHR32305:SF15">
    <property type="entry name" value="PROTEIN RHSA-RELATED"/>
    <property type="match status" value="1"/>
</dbReference>
<dbReference type="PANTHER" id="PTHR32305">
    <property type="match status" value="1"/>
</dbReference>